<evidence type="ECO:0000313" key="7">
    <source>
        <dbReference type="Proteomes" id="UP001469365"/>
    </source>
</evidence>
<evidence type="ECO:0000256" key="1">
    <source>
        <dbReference type="ARBA" id="ARBA00022737"/>
    </source>
</evidence>
<evidence type="ECO:0000259" key="5">
    <source>
        <dbReference type="Pfam" id="PF07833"/>
    </source>
</evidence>
<dbReference type="InterPro" id="IPR036582">
    <property type="entry name" value="Mao_N_sf"/>
</dbReference>
<dbReference type="InterPro" id="IPR003409">
    <property type="entry name" value="MORN"/>
</dbReference>
<keyword evidence="2" id="KW-0175">Coiled coil</keyword>
<dbReference type="Pfam" id="PF07833">
    <property type="entry name" value="Cu_amine_oxidN1"/>
    <property type="match status" value="1"/>
</dbReference>
<evidence type="ECO:0000313" key="6">
    <source>
        <dbReference type="EMBL" id="MEK8126377.1"/>
    </source>
</evidence>
<accession>A0ABU9DC10</accession>
<dbReference type="Gene3D" id="2.20.110.10">
    <property type="entry name" value="Histone H3 K4-specific methyltransferase SET7/9 N-terminal domain"/>
    <property type="match status" value="2"/>
</dbReference>
<dbReference type="PANTHER" id="PTHR23084">
    <property type="entry name" value="PHOSPHATIDYLINOSITOL-4-PHOSPHATE 5-KINASE RELATED"/>
    <property type="match status" value="1"/>
</dbReference>
<dbReference type="SMART" id="SM00698">
    <property type="entry name" value="MORN"/>
    <property type="match status" value="3"/>
</dbReference>
<dbReference type="Proteomes" id="UP001469365">
    <property type="component" value="Unassembled WGS sequence"/>
</dbReference>
<feature type="region of interest" description="Disordered" evidence="3">
    <location>
        <begin position="141"/>
        <end position="182"/>
    </location>
</feature>
<organism evidence="6 7">
    <name type="scientific">Paenibacillus filicis</name>
    <dbReference type="NCBI Taxonomy" id="669464"/>
    <lineage>
        <taxon>Bacteria</taxon>
        <taxon>Bacillati</taxon>
        <taxon>Bacillota</taxon>
        <taxon>Bacilli</taxon>
        <taxon>Bacillales</taxon>
        <taxon>Paenibacillaceae</taxon>
        <taxon>Paenibacillus</taxon>
    </lineage>
</organism>
<evidence type="ECO:0000256" key="2">
    <source>
        <dbReference type="SAM" id="Coils"/>
    </source>
</evidence>
<dbReference type="InterPro" id="IPR012854">
    <property type="entry name" value="Cu_amine_oxidase-like_N"/>
</dbReference>
<feature type="region of interest" description="Disordered" evidence="3">
    <location>
        <begin position="366"/>
        <end position="390"/>
    </location>
</feature>
<dbReference type="SUPFAM" id="SSF55383">
    <property type="entry name" value="Copper amine oxidase, domain N"/>
    <property type="match status" value="1"/>
</dbReference>
<gene>
    <name evidence="6" type="ORF">WMW72_00455</name>
</gene>
<dbReference type="Gene3D" id="3.30.457.10">
    <property type="entry name" value="Copper amine oxidase-like, N-terminal domain"/>
    <property type="match status" value="1"/>
</dbReference>
<protein>
    <submittedName>
        <fullName evidence="6">Stalk domain-containing protein</fullName>
    </submittedName>
</protein>
<reference evidence="6 7" key="1">
    <citation type="submission" date="2024-04" db="EMBL/GenBank/DDBJ databases">
        <title>draft genome sequnece of Paenibacillus filicis.</title>
        <authorList>
            <person name="Kim D.-U."/>
        </authorList>
    </citation>
    <scope>NUCLEOTIDE SEQUENCE [LARGE SCALE GENOMIC DNA]</scope>
    <source>
        <strain evidence="6 7">KACC14197</strain>
    </source>
</reference>
<dbReference type="Pfam" id="PF02493">
    <property type="entry name" value="MORN"/>
    <property type="match status" value="4"/>
</dbReference>
<dbReference type="EMBL" id="JBBPCC010000001">
    <property type="protein sequence ID" value="MEK8126377.1"/>
    <property type="molecule type" value="Genomic_DNA"/>
</dbReference>
<dbReference type="SUPFAM" id="SSF82185">
    <property type="entry name" value="Histone H3 K4-specific methyltransferase SET7/9 N-terminal domain"/>
    <property type="match status" value="2"/>
</dbReference>
<feature type="coiled-coil region" evidence="2">
    <location>
        <begin position="483"/>
        <end position="510"/>
    </location>
</feature>
<evidence type="ECO:0000256" key="3">
    <source>
        <dbReference type="SAM" id="MobiDB-lite"/>
    </source>
</evidence>
<feature type="domain" description="Copper amine oxidase-like N-terminal" evidence="5">
    <location>
        <begin position="35"/>
        <end position="140"/>
    </location>
</feature>
<feature type="chain" id="PRO_5047378084" evidence="4">
    <location>
        <begin position="26"/>
        <end position="523"/>
    </location>
</feature>
<keyword evidence="7" id="KW-1185">Reference proteome</keyword>
<keyword evidence="1" id="KW-0677">Repeat</keyword>
<sequence length="523" mass="56710">MMRRWYRVMSICLLSLPLAWPGAVAAENQTIPVYLNGNPVSFEVPPILEDGTTLVQFRPIFERLGLTIGWDEATRTVTGSRNGLNIKLVIDELEASVNNQQSELDLAPRLVEGNTFVPLRFVGEASGAEVVWDGENGRIYLRTGSSPGGSNPGTGTPPKDPEEASPPTKGNPDKGTYTYPNGDIYTGQMAGGKPAGKGKLVDAGGKLLFDGTMAGGVPSEGKYKTYHPNGKVSFDGQIKDGVLSGAGKQYSDIGKLVFTGIFAAGERESGTLTEENGDKYTGEFERGEPNGKGKMVYKNGDSYEGNFLNGKREGKGTYTTSKGEKIEGDFQNNLKNGVIRHYDSKGNLLSVSEYVNDVQISKVNVGKDAGDLPNTTPPTQSPGITQENTRHDKAVKDIKDRYDANKKTLEDQMSQIRKDNPGMYASQAAYDKALKDANTKQASLQAKLASLGSSPGKAVEAAREEVMKQLDAVHKLIFEIQSKGAAQQQVENLKFQLTQAKNRYDAELKQENTSHAEIIKKLK</sequence>
<keyword evidence="4" id="KW-0732">Signal</keyword>
<name>A0ABU9DC10_9BACL</name>
<comment type="caution">
    <text evidence="6">The sequence shown here is derived from an EMBL/GenBank/DDBJ whole genome shotgun (WGS) entry which is preliminary data.</text>
</comment>
<dbReference type="PANTHER" id="PTHR23084:SF263">
    <property type="entry name" value="MORN REPEAT-CONTAINING PROTEIN 1"/>
    <property type="match status" value="1"/>
</dbReference>
<dbReference type="RefSeq" id="WP_341413436.1">
    <property type="nucleotide sequence ID" value="NZ_JBBPCC010000001.1"/>
</dbReference>
<proteinExistence type="predicted"/>
<feature type="signal peptide" evidence="4">
    <location>
        <begin position="1"/>
        <end position="25"/>
    </location>
</feature>
<evidence type="ECO:0000256" key="4">
    <source>
        <dbReference type="SAM" id="SignalP"/>
    </source>
</evidence>